<dbReference type="KEGG" id="baqk:QN215_04680"/>
<accession>A0AB39U920</accession>
<feature type="transmembrane region" description="Helical" evidence="5">
    <location>
        <begin position="194"/>
        <end position="215"/>
    </location>
</feature>
<feature type="transmembrane region" description="Helical" evidence="5">
    <location>
        <begin position="250"/>
        <end position="271"/>
    </location>
</feature>
<proteinExistence type="predicted"/>
<dbReference type="GO" id="GO:0005886">
    <property type="term" value="C:plasma membrane"/>
    <property type="evidence" value="ECO:0007669"/>
    <property type="project" value="TreeGrafter"/>
</dbReference>
<dbReference type="AlphaFoldDB" id="A0AB39U920"/>
<feature type="transmembrane region" description="Helical" evidence="5">
    <location>
        <begin position="41"/>
        <end position="61"/>
    </location>
</feature>
<feature type="transmembrane region" description="Helical" evidence="5">
    <location>
        <begin position="135"/>
        <end position="153"/>
    </location>
</feature>
<organism evidence="6">
    <name type="scientific">Bifidobacterium aquikefiricola</name>
    <dbReference type="NCBI Taxonomy" id="3059038"/>
    <lineage>
        <taxon>Bacteria</taxon>
        <taxon>Bacillati</taxon>
        <taxon>Actinomycetota</taxon>
        <taxon>Actinomycetes</taxon>
        <taxon>Bifidobacteriales</taxon>
        <taxon>Bifidobacteriaceae</taxon>
        <taxon>Bifidobacterium</taxon>
    </lineage>
</organism>
<dbReference type="InterPro" id="IPR038665">
    <property type="entry name" value="Voltage-dep_anion_channel_sf"/>
</dbReference>
<gene>
    <name evidence="6" type="ORF">QN215_04680</name>
</gene>
<dbReference type="InterPro" id="IPR004695">
    <property type="entry name" value="SLAC1/Mae1/Ssu1/TehA"/>
</dbReference>
<dbReference type="Pfam" id="PF03595">
    <property type="entry name" value="SLAC1"/>
    <property type="match status" value="1"/>
</dbReference>
<evidence type="ECO:0000256" key="3">
    <source>
        <dbReference type="ARBA" id="ARBA00022989"/>
    </source>
</evidence>
<feature type="transmembrane region" description="Helical" evidence="5">
    <location>
        <begin position="324"/>
        <end position="342"/>
    </location>
</feature>
<dbReference type="CDD" id="cd09325">
    <property type="entry name" value="TDT_C4-dicarb_trans"/>
    <property type="match status" value="1"/>
</dbReference>
<evidence type="ECO:0000256" key="1">
    <source>
        <dbReference type="ARBA" id="ARBA00004141"/>
    </source>
</evidence>
<evidence type="ECO:0000256" key="5">
    <source>
        <dbReference type="SAM" id="Phobius"/>
    </source>
</evidence>
<dbReference type="RefSeq" id="WP_369344934.1">
    <property type="nucleotide sequence ID" value="NZ_CP129674.1"/>
</dbReference>
<sequence length="354" mass="38267">MSSSTHAIQSAGPTSHQPLSTLVEEIRKESRIIAYHRSIPLPQGGLTLAVLALGNLLAVMIPGQSIAIHIIFGILPLPLFMAILVKFLVHPAVILTKDMSNPVVAPVSATILMSLMQYASYIAPIGGIFKTLAVALWYFAVSCNIVLMVHVASRFVIKNRSLAKVFPTWFVGFVGIVVASATSQPVGQQAFGLIIFWCGFVLYAFTFVAVTARMLTIPLAPATRPTIAIYAAPMSLSIAGYTAAEAHPNALFVLIMVIAAQLLFAFVLTQMPGLLRLPFAPSYAAMTFPFVITATALLKALVLFQSAGWKVPAWLFTAQKLETLLAAVIVCYVFVLFLKFGIKQWRKTSDSLLA</sequence>
<dbReference type="EMBL" id="CP129674">
    <property type="protein sequence ID" value="XDS45399.1"/>
    <property type="molecule type" value="Genomic_DNA"/>
</dbReference>
<feature type="transmembrane region" description="Helical" evidence="5">
    <location>
        <begin position="165"/>
        <end position="182"/>
    </location>
</feature>
<dbReference type="InterPro" id="IPR052951">
    <property type="entry name" value="Tellurite_res_ion_channel"/>
</dbReference>
<protein>
    <submittedName>
        <fullName evidence="6">TDT family transporter</fullName>
    </submittedName>
</protein>
<dbReference type="PANTHER" id="PTHR37955">
    <property type="entry name" value="TELLURITE RESISTANCE PROTEIN TEHA"/>
    <property type="match status" value="1"/>
</dbReference>
<keyword evidence="3 5" id="KW-1133">Transmembrane helix</keyword>
<feature type="transmembrane region" description="Helical" evidence="5">
    <location>
        <begin position="101"/>
        <end position="123"/>
    </location>
</feature>
<feature type="transmembrane region" description="Helical" evidence="5">
    <location>
        <begin position="227"/>
        <end position="244"/>
    </location>
</feature>
<evidence type="ECO:0000256" key="2">
    <source>
        <dbReference type="ARBA" id="ARBA00022692"/>
    </source>
</evidence>
<evidence type="ECO:0000256" key="4">
    <source>
        <dbReference type="ARBA" id="ARBA00023136"/>
    </source>
</evidence>
<dbReference type="GO" id="GO:0046583">
    <property type="term" value="F:monoatomic cation efflux transmembrane transporter activity"/>
    <property type="evidence" value="ECO:0007669"/>
    <property type="project" value="TreeGrafter"/>
</dbReference>
<keyword evidence="4 5" id="KW-0472">Membrane</keyword>
<name>A0AB39U920_9BIFI</name>
<dbReference type="PANTHER" id="PTHR37955:SF1">
    <property type="entry name" value="DEP DOMAIN-CONTAINING PROTEIN"/>
    <property type="match status" value="1"/>
</dbReference>
<dbReference type="Gene3D" id="1.50.10.150">
    <property type="entry name" value="Voltage-dependent anion channel"/>
    <property type="match status" value="1"/>
</dbReference>
<feature type="transmembrane region" description="Helical" evidence="5">
    <location>
        <begin position="67"/>
        <end position="89"/>
    </location>
</feature>
<comment type="subcellular location">
    <subcellularLocation>
        <location evidence="1">Membrane</location>
        <topology evidence="1">Multi-pass membrane protein</topology>
    </subcellularLocation>
</comment>
<reference evidence="6" key="1">
    <citation type="submission" date="2023-07" db="EMBL/GenBank/DDBJ databases">
        <title>Bifidobacterium aquikefiriaerophilum sp. nov. and Bifidobacterium eccum sp. nov., isolated from water kefir.</title>
        <authorList>
            <person name="Breselge S."/>
            <person name="Bellassi P."/>
            <person name="Barcenilla C."/>
            <person name="Alvarez-Ordonez A."/>
            <person name="Morelli L."/>
            <person name="Cotter P.D."/>
        </authorList>
    </citation>
    <scope>NUCLEOTIDE SEQUENCE</scope>
    <source>
        <strain evidence="6">WK041_4_12</strain>
    </source>
</reference>
<feature type="transmembrane region" description="Helical" evidence="5">
    <location>
        <begin position="283"/>
        <end position="304"/>
    </location>
</feature>
<evidence type="ECO:0000313" key="6">
    <source>
        <dbReference type="EMBL" id="XDS45399.1"/>
    </source>
</evidence>
<keyword evidence="2 5" id="KW-0812">Transmembrane</keyword>